<comment type="caution">
    <text evidence="2">The sequence shown here is derived from an EMBL/GenBank/DDBJ whole genome shotgun (WGS) entry which is preliminary data.</text>
</comment>
<organism evidence="2 3">
    <name type="scientific">Mycobacterium aquaticum</name>
    <dbReference type="NCBI Taxonomy" id="1927124"/>
    <lineage>
        <taxon>Bacteria</taxon>
        <taxon>Bacillati</taxon>
        <taxon>Actinomycetota</taxon>
        <taxon>Actinomycetes</taxon>
        <taxon>Mycobacteriales</taxon>
        <taxon>Mycobacteriaceae</taxon>
        <taxon>Mycobacterium</taxon>
    </lineage>
</organism>
<keyword evidence="1" id="KW-1133">Transmembrane helix</keyword>
<accession>A0A1X0BA90</accession>
<dbReference type="Proteomes" id="UP000192448">
    <property type="component" value="Unassembled WGS sequence"/>
</dbReference>
<sequence length="66" mass="6960">MAQTTSGELPVPIPVGIPVFALSPVAFGNRFLALRRRPGEAALIVSVDLLSNFVSLIQVVEIASIT</sequence>
<dbReference type="EMBL" id="MVHF01000002">
    <property type="protein sequence ID" value="ORA39129.1"/>
    <property type="molecule type" value="Genomic_DNA"/>
</dbReference>
<keyword evidence="3" id="KW-1185">Reference proteome</keyword>
<keyword evidence="1" id="KW-0812">Transmembrane</keyword>
<reference evidence="2 3" key="1">
    <citation type="submission" date="2017-02" db="EMBL/GenBank/DDBJ databases">
        <title>The new phylogeny of genus Mycobacterium.</title>
        <authorList>
            <person name="Tortoli E."/>
            <person name="Trovato A."/>
            <person name="Cirillo D.M."/>
        </authorList>
    </citation>
    <scope>NUCLEOTIDE SEQUENCE [LARGE SCALE GENOMIC DNA]</scope>
    <source>
        <strain evidence="2 3">RW6</strain>
    </source>
</reference>
<evidence type="ECO:0000313" key="3">
    <source>
        <dbReference type="Proteomes" id="UP000192448"/>
    </source>
</evidence>
<evidence type="ECO:0000256" key="1">
    <source>
        <dbReference type="SAM" id="Phobius"/>
    </source>
</evidence>
<gene>
    <name evidence="2" type="ORF">BST13_02265</name>
</gene>
<evidence type="ECO:0000313" key="2">
    <source>
        <dbReference type="EMBL" id="ORA39129.1"/>
    </source>
</evidence>
<protein>
    <submittedName>
        <fullName evidence="2">Uncharacterized protein</fullName>
    </submittedName>
</protein>
<dbReference type="AlphaFoldDB" id="A0A1X0BA90"/>
<feature type="transmembrane region" description="Helical" evidence="1">
    <location>
        <begin position="12"/>
        <end position="29"/>
    </location>
</feature>
<proteinExistence type="predicted"/>
<keyword evidence="1" id="KW-0472">Membrane</keyword>
<name>A0A1X0BA90_9MYCO</name>